<sequence>MTKNIAVIAANGKSGSAIAIVDELSAATDDAHIGERISVRW</sequence>
<dbReference type="AlphaFoldDB" id="A0A261FJT1"/>
<reference evidence="1 2" key="1">
    <citation type="journal article" date="2017" name="BMC Genomics">
        <title>Comparative genomic and phylogenomic analyses of the Bifidobacteriaceae family.</title>
        <authorList>
            <person name="Lugli G.A."/>
            <person name="Milani C."/>
            <person name="Turroni F."/>
            <person name="Duranti S."/>
            <person name="Mancabelli L."/>
            <person name="Mangifesta M."/>
            <person name="Ferrario C."/>
            <person name="Modesto M."/>
            <person name="Mattarelli P."/>
            <person name="Jiri K."/>
            <person name="van Sinderen D."/>
            <person name="Ventura M."/>
        </authorList>
    </citation>
    <scope>NUCLEOTIDE SEQUENCE [LARGE SCALE GENOMIC DNA]</scope>
    <source>
        <strain evidence="1 2">DSM 100196</strain>
    </source>
</reference>
<comment type="caution">
    <text evidence="1">The sequence shown here is derived from an EMBL/GenBank/DDBJ whole genome shotgun (WGS) entry which is preliminary data.</text>
</comment>
<name>A0A261FJT1_9BIFI</name>
<organism evidence="1 2">
    <name type="scientific">Bifidobacterium myosotis</name>
    <dbReference type="NCBI Taxonomy" id="1630166"/>
    <lineage>
        <taxon>Bacteria</taxon>
        <taxon>Bacillati</taxon>
        <taxon>Actinomycetota</taxon>
        <taxon>Actinomycetes</taxon>
        <taxon>Bifidobacteriales</taxon>
        <taxon>Bifidobacteriaceae</taxon>
        <taxon>Bifidobacterium</taxon>
    </lineage>
</organism>
<gene>
    <name evidence="1" type="ORF">BMYO_1428</name>
</gene>
<dbReference type="EMBL" id="MWWW01000015">
    <property type="protein sequence ID" value="OZG59223.1"/>
    <property type="molecule type" value="Genomic_DNA"/>
</dbReference>
<keyword evidence="2" id="KW-1185">Reference proteome</keyword>
<evidence type="ECO:0000313" key="2">
    <source>
        <dbReference type="Proteomes" id="UP000216871"/>
    </source>
</evidence>
<protein>
    <submittedName>
        <fullName evidence="1">NADH-flavin reductase</fullName>
    </submittedName>
</protein>
<evidence type="ECO:0000313" key="1">
    <source>
        <dbReference type="EMBL" id="OZG59223.1"/>
    </source>
</evidence>
<proteinExistence type="predicted"/>
<accession>A0A261FJT1</accession>
<dbReference type="RefSeq" id="WP_267889621.1">
    <property type="nucleotide sequence ID" value="NZ_MWWW01000015.1"/>
</dbReference>
<dbReference type="Proteomes" id="UP000216871">
    <property type="component" value="Unassembled WGS sequence"/>
</dbReference>